<protein>
    <submittedName>
        <fullName evidence="1">Uncharacterized protein</fullName>
    </submittedName>
</protein>
<dbReference type="EnsemblMetazoa" id="AMEM003898-RA">
    <property type="protein sequence ID" value="AMEM003898-PA"/>
    <property type="gene ID" value="AMEM003898"/>
</dbReference>
<evidence type="ECO:0000313" key="2">
    <source>
        <dbReference type="Proteomes" id="UP000075903"/>
    </source>
</evidence>
<sequence>MSEDTQIRFTIRFVCTQRISCEGYWKAIKEVGMMLCCENYSCRTKRSILEQVQSDSNHLEQTYAGRMDVVDALRLQGDTCALKMLAQMFGPQRYVPRV</sequence>
<proteinExistence type="predicted"/>
<dbReference type="VEuPathDB" id="VectorBase:AMEM003898"/>
<evidence type="ECO:0000313" key="1">
    <source>
        <dbReference type="EnsemblMetazoa" id="AMEM003898-PA"/>
    </source>
</evidence>
<keyword evidence="2" id="KW-1185">Reference proteome</keyword>
<name>A0A182UUJ5_ANOME</name>
<organism evidence="1 2">
    <name type="scientific">Anopheles merus</name>
    <name type="common">Mosquito</name>
    <dbReference type="NCBI Taxonomy" id="30066"/>
    <lineage>
        <taxon>Eukaryota</taxon>
        <taxon>Metazoa</taxon>
        <taxon>Ecdysozoa</taxon>
        <taxon>Arthropoda</taxon>
        <taxon>Hexapoda</taxon>
        <taxon>Insecta</taxon>
        <taxon>Pterygota</taxon>
        <taxon>Neoptera</taxon>
        <taxon>Endopterygota</taxon>
        <taxon>Diptera</taxon>
        <taxon>Nematocera</taxon>
        <taxon>Culicoidea</taxon>
        <taxon>Culicidae</taxon>
        <taxon>Anophelinae</taxon>
        <taxon>Anopheles</taxon>
    </lineage>
</organism>
<dbReference type="Proteomes" id="UP000075903">
    <property type="component" value="Unassembled WGS sequence"/>
</dbReference>
<dbReference type="AlphaFoldDB" id="A0A182UUJ5"/>
<reference evidence="1" key="1">
    <citation type="submission" date="2020-05" db="UniProtKB">
        <authorList>
            <consortium name="EnsemblMetazoa"/>
        </authorList>
    </citation>
    <scope>IDENTIFICATION</scope>
    <source>
        <strain evidence="1">MAF</strain>
    </source>
</reference>
<accession>A0A182UUJ5</accession>